<name>A0A564YT05_HYMDI</name>
<dbReference type="Proteomes" id="UP000321570">
    <property type="component" value="Unassembled WGS sequence"/>
</dbReference>
<proteinExistence type="predicted"/>
<dbReference type="AlphaFoldDB" id="A0A564YT05"/>
<accession>A0A564YT05</accession>
<feature type="non-terminal residue" evidence="2">
    <location>
        <position position="78"/>
    </location>
</feature>
<evidence type="ECO:0000313" key="3">
    <source>
        <dbReference type="Proteomes" id="UP000321570"/>
    </source>
</evidence>
<feature type="non-terminal residue" evidence="2">
    <location>
        <position position="1"/>
    </location>
</feature>
<gene>
    <name evidence="2" type="ORF">WMSIL1_LOCUS9305</name>
</gene>
<organism evidence="2 3">
    <name type="scientific">Hymenolepis diminuta</name>
    <name type="common">Rat tapeworm</name>
    <dbReference type="NCBI Taxonomy" id="6216"/>
    <lineage>
        <taxon>Eukaryota</taxon>
        <taxon>Metazoa</taxon>
        <taxon>Spiralia</taxon>
        <taxon>Lophotrochozoa</taxon>
        <taxon>Platyhelminthes</taxon>
        <taxon>Cestoda</taxon>
        <taxon>Eucestoda</taxon>
        <taxon>Cyclophyllidea</taxon>
        <taxon>Hymenolepididae</taxon>
        <taxon>Hymenolepis</taxon>
    </lineage>
</organism>
<dbReference type="EMBL" id="CABIJS010000356">
    <property type="protein sequence ID" value="VUZ50392.1"/>
    <property type="molecule type" value="Genomic_DNA"/>
</dbReference>
<evidence type="ECO:0000313" key="2">
    <source>
        <dbReference type="EMBL" id="VUZ50392.1"/>
    </source>
</evidence>
<reference evidence="2 3" key="1">
    <citation type="submission" date="2019-07" db="EMBL/GenBank/DDBJ databases">
        <authorList>
            <person name="Jastrzebski P J."/>
            <person name="Paukszto L."/>
            <person name="Jastrzebski P J."/>
        </authorList>
    </citation>
    <scope>NUCLEOTIDE SEQUENCE [LARGE SCALE GENOMIC DNA]</scope>
    <source>
        <strain evidence="2 3">WMS-il1</strain>
    </source>
</reference>
<sequence length="78" mass="9097">QRKSAQEKEASTLREYLKSRAAQDEAERRLAMLESRSTLNTTEQRHSYYSLDQFANQNTSLVGEFIQPPLVRRRHSEG</sequence>
<keyword evidence="3" id="KW-1185">Reference proteome</keyword>
<evidence type="ECO:0000256" key="1">
    <source>
        <dbReference type="SAM" id="MobiDB-lite"/>
    </source>
</evidence>
<feature type="region of interest" description="Disordered" evidence="1">
    <location>
        <begin position="1"/>
        <end position="21"/>
    </location>
</feature>
<protein>
    <submittedName>
        <fullName evidence="2">Uncharacterized protein</fullName>
    </submittedName>
</protein>